<keyword evidence="2" id="KW-1185">Reference proteome</keyword>
<protein>
    <recommendedName>
        <fullName evidence="3">DUF2188 domain-containing protein</fullName>
    </recommendedName>
</protein>
<evidence type="ECO:0008006" key="3">
    <source>
        <dbReference type="Google" id="ProtNLM"/>
    </source>
</evidence>
<dbReference type="Proteomes" id="UP000321523">
    <property type="component" value="Unassembled WGS sequence"/>
</dbReference>
<organism evidence="1 2">
    <name type="scientific">Skermanella aerolata</name>
    <dbReference type="NCBI Taxonomy" id="393310"/>
    <lineage>
        <taxon>Bacteria</taxon>
        <taxon>Pseudomonadati</taxon>
        <taxon>Pseudomonadota</taxon>
        <taxon>Alphaproteobacteria</taxon>
        <taxon>Rhodospirillales</taxon>
        <taxon>Azospirillaceae</taxon>
        <taxon>Skermanella</taxon>
    </lineage>
</organism>
<dbReference type="RefSeq" id="WP_044430472.1">
    <property type="nucleotide sequence ID" value="NZ_BJYZ01000022.1"/>
</dbReference>
<evidence type="ECO:0000313" key="2">
    <source>
        <dbReference type="Proteomes" id="UP000321523"/>
    </source>
</evidence>
<dbReference type="EMBL" id="BJYZ01000022">
    <property type="protein sequence ID" value="GEO40502.1"/>
    <property type="molecule type" value="Genomic_DNA"/>
</dbReference>
<evidence type="ECO:0000313" key="1">
    <source>
        <dbReference type="EMBL" id="GEO40502.1"/>
    </source>
</evidence>
<name>A0A512DVL6_9PROT</name>
<reference evidence="1 2" key="1">
    <citation type="submission" date="2019-07" db="EMBL/GenBank/DDBJ databases">
        <title>Whole genome shotgun sequence of Skermanella aerolata NBRC 106429.</title>
        <authorList>
            <person name="Hosoyama A."/>
            <person name="Uohara A."/>
            <person name="Ohji S."/>
            <person name="Ichikawa N."/>
        </authorList>
    </citation>
    <scope>NUCLEOTIDE SEQUENCE [LARGE SCALE GENOMIC DNA]</scope>
    <source>
        <strain evidence="1 2">NBRC 106429</strain>
    </source>
</reference>
<dbReference type="AlphaFoldDB" id="A0A512DVL6"/>
<proteinExistence type="predicted"/>
<accession>A0A512DVL6</accession>
<gene>
    <name evidence="1" type="ORF">SAE02_46500</name>
</gene>
<sequence length="78" mass="8703">MVAHIVYVVDRQETHWTISGCGDSGCGWFPTRKEALKSALWDAARVRRLGHDVDVMVRRRNGTVRAIPTRVSPEGAEA</sequence>
<comment type="caution">
    <text evidence="1">The sequence shown here is derived from an EMBL/GenBank/DDBJ whole genome shotgun (WGS) entry which is preliminary data.</text>
</comment>